<feature type="transmembrane region" description="Helical" evidence="7">
    <location>
        <begin position="200"/>
        <end position="223"/>
    </location>
</feature>
<dbReference type="InterPro" id="IPR001958">
    <property type="entry name" value="Tet-R_TetA/multi-R_MdtG-like"/>
</dbReference>
<dbReference type="PANTHER" id="PTHR43124:SF10">
    <property type="entry name" value="PURINE EFFLUX PUMP PBUE"/>
    <property type="match status" value="1"/>
</dbReference>
<comment type="caution">
    <text evidence="9">The sequence shown here is derived from an EMBL/GenBank/DDBJ whole genome shotgun (WGS) entry which is preliminary data.</text>
</comment>
<sequence>MSARTYLLTAGAFAIGTSAYIVSGVLPAVSQELHISHATAGQLLTAFAIAYAVSAPPLAALTGRWERRTLLVTALGVSAFGNLLAAVAPNYPLLLAARVISALGAAVYTPAATLVATVLTPPERRGRAVALVFGGLTFSLVLGVPAGNLLGGPLGYQGVFALIAAVSAVAALAVWRWLPRVEAPPVVRLRERFAPAADRRVLMVLGLTVIACLAVFSVFNYIAPLLTETAGVEGVMISVLLLAYGLGGVFGNWAGGRLTDRFDPRKLLVVLVSCFTVVLATLPLTLTTPVSAAIALFVWGALTWSTNPPTQSWLIALAPTNGGLLLSLNASAIYLGVGLSGVVGGLVISWVGLLSLAPIAGLLAVVALVMLFFAMRPSKHETPLTGPQDPLTDAQDPLTERQDPPNALVVVSPPSEGLARQ</sequence>
<organism evidence="9 10">
    <name type="scientific">Saccharothrix ecbatanensis</name>
    <dbReference type="NCBI Taxonomy" id="1105145"/>
    <lineage>
        <taxon>Bacteria</taxon>
        <taxon>Bacillati</taxon>
        <taxon>Actinomycetota</taxon>
        <taxon>Actinomycetes</taxon>
        <taxon>Pseudonocardiales</taxon>
        <taxon>Pseudonocardiaceae</taxon>
        <taxon>Saccharothrix</taxon>
    </lineage>
</organism>
<evidence type="ECO:0000256" key="7">
    <source>
        <dbReference type="SAM" id="Phobius"/>
    </source>
</evidence>
<dbReference type="Pfam" id="PF07690">
    <property type="entry name" value="MFS_1"/>
    <property type="match status" value="1"/>
</dbReference>
<feature type="transmembrane region" description="Helical" evidence="7">
    <location>
        <begin position="290"/>
        <end position="306"/>
    </location>
</feature>
<evidence type="ECO:0000256" key="4">
    <source>
        <dbReference type="ARBA" id="ARBA00022989"/>
    </source>
</evidence>
<dbReference type="RefSeq" id="WP_184925192.1">
    <property type="nucleotide sequence ID" value="NZ_JACHMO010000001.1"/>
</dbReference>
<comment type="subcellular location">
    <subcellularLocation>
        <location evidence="1">Cell membrane</location>
        <topology evidence="1">Multi-pass membrane protein</topology>
    </subcellularLocation>
</comment>
<dbReference type="PRINTS" id="PR01035">
    <property type="entry name" value="TCRTETA"/>
</dbReference>
<dbReference type="AlphaFoldDB" id="A0A7W9M3M1"/>
<gene>
    <name evidence="9" type="ORF">F4560_005836</name>
</gene>
<feature type="transmembrane region" description="Helical" evidence="7">
    <location>
        <begin position="313"/>
        <end position="335"/>
    </location>
</feature>
<evidence type="ECO:0000313" key="9">
    <source>
        <dbReference type="EMBL" id="MBB5806068.1"/>
    </source>
</evidence>
<feature type="transmembrane region" description="Helical" evidence="7">
    <location>
        <begin position="128"/>
        <end position="147"/>
    </location>
</feature>
<evidence type="ECO:0000256" key="6">
    <source>
        <dbReference type="SAM" id="MobiDB-lite"/>
    </source>
</evidence>
<dbReference type="Proteomes" id="UP000552097">
    <property type="component" value="Unassembled WGS sequence"/>
</dbReference>
<dbReference type="InterPro" id="IPR036259">
    <property type="entry name" value="MFS_trans_sf"/>
</dbReference>
<evidence type="ECO:0000256" key="5">
    <source>
        <dbReference type="ARBA" id="ARBA00023136"/>
    </source>
</evidence>
<feature type="domain" description="Major facilitator superfamily (MFS) profile" evidence="8">
    <location>
        <begin position="4"/>
        <end position="379"/>
    </location>
</feature>
<name>A0A7W9M3M1_9PSEU</name>
<keyword evidence="10" id="KW-1185">Reference proteome</keyword>
<dbReference type="GO" id="GO:0022857">
    <property type="term" value="F:transmembrane transporter activity"/>
    <property type="evidence" value="ECO:0007669"/>
    <property type="project" value="InterPro"/>
</dbReference>
<evidence type="ECO:0000313" key="10">
    <source>
        <dbReference type="Proteomes" id="UP000552097"/>
    </source>
</evidence>
<dbReference type="PANTHER" id="PTHR43124">
    <property type="entry name" value="PURINE EFFLUX PUMP PBUE"/>
    <property type="match status" value="1"/>
</dbReference>
<evidence type="ECO:0000259" key="8">
    <source>
        <dbReference type="PROSITE" id="PS50850"/>
    </source>
</evidence>
<keyword evidence="5 7" id="KW-0472">Membrane</keyword>
<feature type="region of interest" description="Disordered" evidence="6">
    <location>
        <begin position="381"/>
        <end position="421"/>
    </location>
</feature>
<evidence type="ECO:0000256" key="3">
    <source>
        <dbReference type="ARBA" id="ARBA00022692"/>
    </source>
</evidence>
<dbReference type="InterPro" id="IPR050189">
    <property type="entry name" value="MFS_Efflux_Transporters"/>
</dbReference>
<feature type="transmembrane region" description="Helical" evidence="7">
    <location>
        <begin position="159"/>
        <end position="179"/>
    </location>
</feature>
<feature type="transmembrane region" description="Helical" evidence="7">
    <location>
        <begin position="95"/>
        <end position="116"/>
    </location>
</feature>
<dbReference type="Gene3D" id="1.20.1250.20">
    <property type="entry name" value="MFS general substrate transporter like domains"/>
    <property type="match status" value="2"/>
</dbReference>
<dbReference type="GO" id="GO:0005886">
    <property type="term" value="C:plasma membrane"/>
    <property type="evidence" value="ECO:0007669"/>
    <property type="project" value="UniProtKB-SubCell"/>
</dbReference>
<feature type="transmembrane region" description="Helical" evidence="7">
    <location>
        <begin position="43"/>
        <end position="63"/>
    </location>
</feature>
<dbReference type="EMBL" id="JACHMO010000001">
    <property type="protein sequence ID" value="MBB5806068.1"/>
    <property type="molecule type" value="Genomic_DNA"/>
</dbReference>
<keyword evidence="2" id="KW-1003">Cell membrane</keyword>
<reference evidence="9 10" key="1">
    <citation type="submission" date="2020-08" db="EMBL/GenBank/DDBJ databases">
        <title>Sequencing the genomes of 1000 actinobacteria strains.</title>
        <authorList>
            <person name="Klenk H.-P."/>
        </authorList>
    </citation>
    <scope>NUCLEOTIDE SEQUENCE [LARGE SCALE GENOMIC DNA]</scope>
    <source>
        <strain evidence="9 10">DSM 45486</strain>
    </source>
</reference>
<feature type="transmembrane region" description="Helical" evidence="7">
    <location>
        <begin position="235"/>
        <end position="255"/>
    </location>
</feature>
<dbReference type="PROSITE" id="PS50850">
    <property type="entry name" value="MFS"/>
    <property type="match status" value="1"/>
</dbReference>
<dbReference type="CDD" id="cd17324">
    <property type="entry name" value="MFS_NepI_like"/>
    <property type="match status" value="1"/>
</dbReference>
<proteinExistence type="predicted"/>
<evidence type="ECO:0000256" key="1">
    <source>
        <dbReference type="ARBA" id="ARBA00004651"/>
    </source>
</evidence>
<evidence type="ECO:0000256" key="2">
    <source>
        <dbReference type="ARBA" id="ARBA00022475"/>
    </source>
</evidence>
<feature type="transmembrane region" description="Helical" evidence="7">
    <location>
        <begin position="70"/>
        <end position="89"/>
    </location>
</feature>
<keyword evidence="3 7" id="KW-0812">Transmembrane</keyword>
<dbReference type="InterPro" id="IPR020846">
    <property type="entry name" value="MFS_dom"/>
</dbReference>
<protein>
    <submittedName>
        <fullName evidence="9">Putative MFS family arabinose efflux permease</fullName>
    </submittedName>
</protein>
<dbReference type="SUPFAM" id="SSF103473">
    <property type="entry name" value="MFS general substrate transporter"/>
    <property type="match status" value="1"/>
</dbReference>
<accession>A0A7W9M3M1</accession>
<dbReference type="InterPro" id="IPR011701">
    <property type="entry name" value="MFS"/>
</dbReference>
<keyword evidence="4 7" id="KW-1133">Transmembrane helix</keyword>
<feature type="transmembrane region" description="Helical" evidence="7">
    <location>
        <begin position="347"/>
        <end position="374"/>
    </location>
</feature>